<dbReference type="AlphaFoldDB" id="A0A841SYF3"/>
<keyword evidence="4 7" id="KW-0456">Lyase</keyword>
<sequence length="660" mass="74047">MNPFFLTHEELREAAKVFAEAYPDQAKKAVEVAEHAGRNEFRLPFTMAMHRWVDMGAPIDWLYNPTQDLEYTWILNRHWHMEDLGKAYLLTGREDYVHTFVRHFEEWLAQNSPPAEVSYEEATYFQRPGPWRLLETGLRVQSWIWTYRMVESSPRLSESFRERFFSALAEHADYLVRYLGSAEINHAIMHMQGLFMIGVFHAGHPRSPLWRQLASERLELCMLRQVGDEGVQSELTTHYHNGSIGMFGTPYLLALKTGFEFPEWYGRKLARMGAFTEAAIRPDGQATPIGDSDWVSHGRKPLGLLGAILGDEGLLAAGEVSEELLWHFGADVYRRMRDSQSAFSPSAESCAFEQTGYYFVKSEGQHLFFDAAGMGGAHGHADALSLEWMWNGQLIFADPGRYTYEEGEWRRYFKSTRAHNTVTVDGEDQTPYVATQRWGEPVAECETLRWIDNPSFAFLEATHDGYLRLDRPVLHRRWTLVGKEAGVLVIVDWLEGDGERTIEQRFQLHPDASVELGGSEGVASNGTASPWARIVYPSTGVLVDMHWATAGGGVRTGTGFGNDAGPGSGFVASEEDGWISRLYGEKEPNKVLSMGGSVDGTAGIACVVLPQLAADGSPIARLEELSIDAESQSASVIYSAAGRKIRISIDRNDVKWAVEE</sequence>
<evidence type="ECO:0000256" key="2">
    <source>
        <dbReference type="ARBA" id="ARBA00022729"/>
    </source>
</evidence>
<evidence type="ECO:0000259" key="5">
    <source>
        <dbReference type="Pfam" id="PF07940"/>
    </source>
</evidence>
<dbReference type="SUPFAM" id="SSF48230">
    <property type="entry name" value="Chondroitin AC/alginate lyase"/>
    <property type="match status" value="1"/>
</dbReference>
<dbReference type="PANTHER" id="PTHR39210:SF1">
    <property type="entry name" value="HEPARIN-SULFATE LYASE"/>
    <property type="match status" value="1"/>
</dbReference>
<dbReference type="Gene3D" id="1.50.10.100">
    <property type="entry name" value="Chondroitin AC/alginate lyase"/>
    <property type="match status" value="1"/>
</dbReference>
<dbReference type="GO" id="GO:0042597">
    <property type="term" value="C:periplasmic space"/>
    <property type="evidence" value="ECO:0007669"/>
    <property type="project" value="UniProtKB-SubCell"/>
</dbReference>
<dbReference type="InterPro" id="IPR008929">
    <property type="entry name" value="Chondroitin_lyas"/>
</dbReference>
<evidence type="ECO:0000256" key="3">
    <source>
        <dbReference type="ARBA" id="ARBA00022764"/>
    </source>
</evidence>
<proteinExistence type="predicted"/>
<evidence type="ECO:0000256" key="1">
    <source>
        <dbReference type="ARBA" id="ARBA00004418"/>
    </source>
</evidence>
<reference evidence="7 8" key="1">
    <citation type="submission" date="2020-08" db="EMBL/GenBank/DDBJ databases">
        <title>Cohnella phylogeny.</title>
        <authorList>
            <person name="Dunlap C."/>
        </authorList>
    </citation>
    <scope>NUCLEOTIDE SEQUENCE [LARGE SCALE GENOMIC DNA]</scope>
    <source>
        <strain evidence="7 8">DSM 25241</strain>
    </source>
</reference>
<dbReference type="RefSeq" id="WP_185121166.1">
    <property type="nucleotide sequence ID" value="NZ_JACJVQ010000015.1"/>
</dbReference>
<dbReference type="EMBL" id="JACJVQ010000015">
    <property type="protein sequence ID" value="MBB6635939.1"/>
    <property type="molecule type" value="Genomic_DNA"/>
</dbReference>
<keyword evidence="3" id="KW-0574">Periplasm</keyword>
<evidence type="ECO:0000313" key="8">
    <source>
        <dbReference type="Proteomes" id="UP000535838"/>
    </source>
</evidence>
<feature type="domain" description="Heparin-sulfate lyase N-terminal" evidence="6">
    <location>
        <begin position="43"/>
        <end position="293"/>
    </location>
</feature>
<organism evidence="7 8">
    <name type="scientific">Cohnella thailandensis</name>
    <dbReference type="NCBI Taxonomy" id="557557"/>
    <lineage>
        <taxon>Bacteria</taxon>
        <taxon>Bacillati</taxon>
        <taxon>Bacillota</taxon>
        <taxon>Bacilli</taxon>
        <taxon>Bacillales</taxon>
        <taxon>Paenibacillaceae</taxon>
        <taxon>Cohnella</taxon>
    </lineage>
</organism>
<dbReference type="Proteomes" id="UP000535838">
    <property type="component" value="Unassembled WGS sequence"/>
</dbReference>
<dbReference type="Pfam" id="PF07940">
    <property type="entry name" value="Hepar_II_III_C"/>
    <property type="match status" value="1"/>
</dbReference>
<dbReference type="GO" id="GO:0016829">
    <property type="term" value="F:lyase activity"/>
    <property type="evidence" value="ECO:0007669"/>
    <property type="project" value="UniProtKB-KW"/>
</dbReference>
<dbReference type="InterPro" id="IPR031680">
    <property type="entry name" value="Hepar_II_III_N"/>
</dbReference>
<protein>
    <submittedName>
        <fullName evidence="7">Alginate lyase family protein</fullName>
    </submittedName>
</protein>
<dbReference type="Gene3D" id="2.70.98.70">
    <property type="match status" value="1"/>
</dbReference>
<accession>A0A841SYF3</accession>
<name>A0A841SYF3_9BACL</name>
<dbReference type="Pfam" id="PF16889">
    <property type="entry name" value="Hepar_II_III_N"/>
    <property type="match status" value="1"/>
</dbReference>
<feature type="domain" description="Heparinase II/III-like C-terminal" evidence="5">
    <location>
        <begin position="346"/>
        <end position="541"/>
    </location>
</feature>
<comment type="subcellular location">
    <subcellularLocation>
        <location evidence="1">Periplasm</location>
    </subcellularLocation>
</comment>
<evidence type="ECO:0000259" key="6">
    <source>
        <dbReference type="Pfam" id="PF16889"/>
    </source>
</evidence>
<dbReference type="PANTHER" id="PTHR39210">
    <property type="entry name" value="HEPARIN-SULFATE LYASE"/>
    <property type="match status" value="1"/>
</dbReference>
<gene>
    <name evidence="7" type="ORF">H7B67_17595</name>
</gene>
<evidence type="ECO:0000313" key="7">
    <source>
        <dbReference type="EMBL" id="MBB6635939.1"/>
    </source>
</evidence>
<dbReference type="InterPro" id="IPR012480">
    <property type="entry name" value="Hepar_II_III_C"/>
</dbReference>
<keyword evidence="2" id="KW-0732">Signal</keyword>
<keyword evidence="8" id="KW-1185">Reference proteome</keyword>
<evidence type="ECO:0000256" key="4">
    <source>
        <dbReference type="ARBA" id="ARBA00023239"/>
    </source>
</evidence>
<comment type="caution">
    <text evidence="7">The sequence shown here is derived from an EMBL/GenBank/DDBJ whole genome shotgun (WGS) entry which is preliminary data.</text>
</comment>